<evidence type="ECO:0000259" key="3">
    <source>
        <dbReference type="PROSITE" id="PS50937"/>
    </source>
</evidence>
<dbReference type="Gene3D" id="1.10.1660.10">
    <property type="match status" value="1"/>
</dbReference>
<gene>
    <name evidence="4" type="ORF">KIP89_05035</name>
</gene>
<proteinExistence type="predicted"/>
<dbReference type="InterPro" id="IPR047057">
    <property type="entry name" value="MerR_fam"/>
</dbReference>
<evidence type="ECO:0000313" key="4">
    <source>
        <dbReference type="EMBL" id="MBS9476466.1"/>
    </source>
</evidence>
<dbReference type="InterPro" id="IPR000551">
    <property type="entry name" value="MerR-type_HTH_dom"/>
</dbReference>
<accession>A0ABS5R470</accession>
<reference evidence="4" key="1">
    <citation type="submission" date="2021-05" db="EMBL/GenBank/DDBJ databases">
        <authorList>
            <person name="Sun Q."/>
            <person name="Inoue M."/>
        </authorList>
    </citation>
    <scope>NUCLEOTIDE SEQUENCE</scope>
    <source>
        <strain evidence="4">VKM B-3255</strain>
    </source>
</reference>
<feature type="compositionally biased region" description="Basic and acidic residues" evidence="2">
    <location>
        <begin position="205"/>
        <end position="267"/>
    </location>
</feature>
<evidence type="ECO:0000256" key="1">
    <source>
        <dbReference type="ARBA" id="ARBA00023125"/>
    </source>
</evidence>
<dbReference type="PANTHER" id="PTHR30204:SF15">
    <property type="entry name" value="BLL5018 PROTEIN"/>
    <property type="match status" value="1"/>
</dbReference>
<organism evidence="4 5">
    <name type="scientific">Ancylobacter radicis</name>
    <dbReference type="NCBI Taxonomy" id="2836179"/>
    <lineage>
        <taxon>Bacteria</taxon>
        <taxon>Pseudomonadati</taxon>
        <taxon>Pseudomonadota</taxon>
        <taxon>Alphaproteobacteria</taxon>
        <taxon>Hyphomicrobiales</taxon>
        <taxon>Xanthobacteraceae</taxon>
        <taxon>Ancylobacter</taxon>
    </lineage>
</organism>
<feature type="region of interest" description="Disordered" evidence="2">
    <location>
        <begin position="103"/>
        <end position="272"/>
    </location>
</feature>
<dbReference type="CDD" id="cd04765">
    <property type="entry name" value="HTH_MlrA-like_sg2"/>
    <property type="match status" value="1"/>
</dbReference>
<dbReference type="EMBL" id="JAHCQH010000014">
    <property type="protein sequence ID" value="MBS9476466.1"/>
    <property type="molecule type" value="Genomic_DNA"/>
</dbReference>
<protein>
    <submittedName>
        <fullName evidence="4">MerR family transcriptional regulator</fullName>
    </submittedName>
</protein>
<feature type="domain" description="HTH merR-type" evidence="3">
    <location>
        <begin position="10"/>
        <end position="78"/>
    </location>
</feature>
<dbReference type="PROSITE" id="PS50937">
    <property type="entry name" value="HTH_MERR_2"/>
    <property type="match status" value="1"/>
</dbReference>
<feature type="compositionally biased region" description="Basic and acidic residues" evidence="2">
    <location>
        <begin position="104"/>
        <end position="115"/>
    </location>
</feature>
<dbReference type="Proteomes" id="UP001166585">
    <property type="component" value="Unassembled WGS sequence"/>
</dbReference>
<keyword evidence="1" id="KW-0238">DNA-binding</keyword>
<evidence type="ECO:0000313" key="5">
    <source>
        <dbReference type="Proteomes" id="UP001166585"/>
    </source>
</evidence>
<feature type="compositionally biased region" description="Basic and acidic residues" evidence="2">
    <location>
        <begin position="143"/>
        <end position="163"/>
    </location>
</feature>
<sequence>MEKGPDAFRTISEVADDLDLPQHVLRFWETRFPQIRPLKRGGGRRYYRPDDVELLRGIRHLLYSEGYTIRGVQRILKEEGPRYVQAIWRDAEADALAVAELEEMERHAPSREPVDAGHPGRGREVEGGRGGPLSGLLNLLPSRQRDAAPREPVMREPAYREPVARGVPPEEAPAPRRGARRRPESEPDFLELPLLPDLAPQSRPPRGEAPAREPELPPVEPRRAEPVLRPIEPRVAEPRMAEPRMAEPRPQEPRLHEARPAELRAGEGRASFPFRAVAPEPEPDEIDPFAPLPEPARPAHILARQNARPMPVATPVRPVEELPVRAPERVPERAIERAAEPSPQLSRDDVQRLQAALYELQECRRLLDAARG</sequence>
<name>A0ABS5R470_9HYPH</name>
<comment type="caution">
    <text evidence="4">The sequence shown here is derived from an EMBL/GenBank/DDBJ whole genome shotgun (WGS) entry which is preliminary data.</text>
</comment>
<dbReference type="Pfam" id="PF13411">
    <property type="entry name" value="MerR_1"/>
    <property type="match status" value="1"/>
</dbReference>
<dbReference type="InterPro" id="IPR009061">
    <property type="entry name" value="DNA-bd_dom_put_sf"/>
</dbReference>
<feature type="compositionally biased region" description="Low complexity" evidence="2">
    <location>
        <begin position="190"/>
        <end position="200"/>
    </location>
</feature>
<evidence type="ECO:0000256" key="2">
    <source>
        <dbReference type="SAM" id="MobiDB-lite"/>
    </source>
</evidence>
<dbReference type="SMART" id="SM00422">
    <property type="entry name" value="HTH_MERR"/>
    <property type="match status" value="1"/>
</dbReference>
<keyword evidence="5" id="KW-1185">Reference proteome</keyword>
<dbReference type="SUPFAM" id="SSF46955">
    <property type="entry name" value="Putative DNA-binding domain"/>
    <property type="match status" value="1"/>
</dbReference>
<dbReference type="PANTHER" id="PTHR30204">
    <property type="entry name" value="REDOX-CYCLING DRUG-SENSING TRANSCRIPTIONAL ACTIVATOR SOXR"/>
    <property type="match status" value="1"/>
</dbReference>